<dbReference type="CDD" id="cd00082">
    <property type="entry name" value="HisKA"/>
    <property type="match status" value="1"/>
</dbReference>
<dbReference type="Pfam" id="PF13426">
    <property type="entry name" value="PAS_9"/>
    <property type="match status" value="1"/>
</dbReference>
<dbReference type="eggNOG" id="COG2203">
    <property type="taxonomic scope" value="Bacteria"/>
</dbReference>
<dbReference type="Proteomes" id="UP000010796">
    <property type="component" value="Chromosome"/>
</dbReference>
<dbReference type="Pfam" id="PF01590">
    <property type="entry name" value="GAF"/>
    <property type="match status" value="1"/>
</dbReference>
<dbReference type="SUPFAM" id="SSF47384">
    <property type="entry name" value="Homodimeric domain of signal transducing histidine kinase"/>
    <property type="match status" value="1"/>
</dbReference>
<feature type="domain" description="PAC" evidence="7">
    <location>
        <begin position="909"/>
        <end position="961"/>
    </location>
</feature>
<dbReference type="KEGG" id="evi:Echvi_2698"/>
<dbReference type="InterPro" id="IPR052162">
    <property type="entry name" value="Sensor_kinase/Photoreceptor"/>
</dbReference>
<keyword evidence="4" id="KW-0808">Transferase</keyword>
<dbReference type="InterPro" id="IPR035965">
    <property type="entry name" value="PAS-like_dom_sf"/>
</dbReference>
<keyword evidence="9" id="KW-1185">Reference proteome</keyword>
<dbReference type="PROSITE" id="PS50112">
    <property type="entry name" value="PAS"/>
    <property type="match status" value="5"/>
</dbReference>
<dbReference type="SUPFAM" id="SSF55781">
    <property type="entry name" value="GAF domain-like"/>
    <property type="match status" value="2"/>
</dbReference>
<evidence type="ECO:0000256" key="1">
    <source>
        <dbReference type="ARBA" id="ARBA00000085"/>
    </source>
</evidence>
<dbReference type="STRING" id="926556.Echvi_2698"/>
<feature type="domain" description="PAS" evidence="6">
    <location>
        <begin position="6"/>
        <end position="70"/>
    </location>
</feature>
<dbReference type="Pfam" id="PF13188">
    <property type="entry name" value="PAS_8"/>
    <property type="match status" value="1"/>
</dbReference>
<dbReference type="Gene3D" id="3.30.450.20">
    <property type="entry name" value="PAS domain"/>
    <property type="match status" value="5"/>
</dbReference>
<dbReference type="EC" id="2.7.13.3" evidence="2"/>
<dbReference type="InterPro" id="IPR003018">
    <property type="entry name" value="GAF"/>
</dbReference>
<sequence>MPENIIFDQSPFPMWIYDLETYQFLAVNNEAVVHYGYSKSEFLDMTIREIRPKEDIALLERAVAAVREGNKLFKDNLFRHKLKNGTIIQVKIKSNPIEYHGRRAEIVTAIDLTESHLQQKHIERQKNHLSAIRDIQEILLKSKQWPSALKTCLEKVGKLLKADRLFFSKWDEKTLPSVPFISWTSQSSDEPPVDSVSSLLFHFPPCRAHLETGKSFKFNTTHLCDPDLRSTLVGLKIKSMVLVPIMMRQKPVGVIAMEDHAHEKNWEEMEIQLLERLSGNLSYAIKEAISYQKLKESEVRFRSLVQNGTDLIALLDDHGNYKYVAPTSTRVLGIPPESFLGKNAFEFIHPDDTPKVMKKLKEISQKSHVTVPPYRFTDVKGNYVWLHTELSNHLNDPSIHGVIANTQVVTDEMEKRKTSDLAAAMANALGQSSTLSKGMSRAIAKINQLTGTDCGEFWLVSKDGLQLNLMAKHHSAAPFAKLYKKGDMDTLAKGQGLPGKCWSSNSIEIWEELAHEPLFIRKKRFSQTSLKSAFAIPVRHNDHFLGVFLGFSTEDILVLNSDIRIVKAVFDPTGAIVRQKLIEEEFRNFFDLSPGPLCIIGYDGYIKKHNRALEKLLGYHKKELLHYPLLDLIYTKDGGLSLKRMNAFLEGKTQLPQETKFLTKTGKVKSLIWKGRQLPESKIIIAVAKDITDQKQAQNNLKEAYTKLKTAQKIGKMGYWSRDINSDISEWSEETYKIYGYSQKEFVPTMDNLLKTFHPDDQYLLEHDPIKSLKPGKVNRFQHRIINGKGKTKWVQQEIKLVTNKEGTPTRLEGTIRDITDQKEHEQKLSISNNRFKLAMKVSNEMIWELDFSTGTITRGTRMGKEVGYKGSESFTKGNSWFQKIHPEDAESVWKSLQQSLSNKTAKSWKKEYRLLLSDNRISYVVDRCLILRNDTGKPVRAVGSVLDVTSSRKHLKKITQQNNHLKEIAWLQSHQIRAPLSRIMGLVSMYREVDDDDIPLAQILDWIENSCKELDKVVHEITARTIDEGIPIVPDDPNRTI</sequence>
<keyword evidence="5" id="KW-0418">Kinase</keyword>
<dbReference type="SUPFAM" id="SSF55785">
    <property type="entry name" value="PYP-like sensor domain (PAS domain)"/>
    <property type="match status" value="5"/>
</dbReference>
<feature type="domain" description="PAS" evidence="6">
    <location>
        <begin position="832"/>
        <end position="904"/>
    </location>
</feature>
<dbReference type="InterPro" id="IPR013655">
    <property type="entry name" value="PAS_fold_3"/>
</dbReference>
<evidence type="ECO:0000313" key="9">
    <source>
        <dbReference type="Proteomes" id="UP000010796"/>
    </source>
</evidence>
<evidence type="ECO:0000256" key="2">
    <source>
        <dbReference type="ARBA" id="ARBA00012438"/>
    </source>
</evidence>
<dbReference type="NCBIfam" id="TIGR00229">
    <property type="entry name" value="sensory_box"/>
    <property type="match status" value="4"/>
</dbReference>
<dbReference type="CDD" id="cd00130">
    <property type="entry name" value="PAS"/>
    <property type="match status" value="5"/>
</dbReference>
<evidence type="ECO:0000256" key="4">
    <source>
        <dbReference type="ARBA" id="ARBA00022679"/>
    </source>
</evidence>
<dbReference type="InterPro" id="IPR000700">
    <property type="entry name" value="PAS-assoc_C"/>
</dbReference>
<evidence type="ECO:0000259" key="6">
    <source>
        <dbReference type="PROSITE" id="PS50112"/>
    </source>
</evidence>
<dbReference type="Gene3D" id="2.10.70.100">
    <property type="match status" value="1"/>
</dbReference>
<feature type="domain" description="PAS" evidence="6">
    <location>
        <begin position="297"/>
        <end position="367"/>
    </location>
</feature>
<dbReference type="Pfam" id="PF08447">
    <property type="entry name" value="PAS_3"/>
    <property type="match status" value="3"/>
</dbReference>
<dbReference type="InterPro" id="IPR003661">
    <property type="entry name" value="HisK_dim/P_dom"/>
</dbReference>
<dbReference type="InterPro" id="IPR001610">
    <property type="entry name" value="PAC"/>
</dbReference>
<dbReference type="SMART" id="SM00091">
    <property type="entry name" value="PAS"/>
    <property type="match status" value="5"/>
</dbReference>
<dbReference type="HOGENOM" id="CLU_292983_0_0_10"/>
<dbReference type="PANTHER" id="PTHR43304:SF1">
    <property type="entry name" value="PAC DOMAIN-CONTAINING PROTEIN"/>
    <property type="match status" value="1"/>
</dbReference>
<dbReference type="InterPro" id="IPR029016">
    <property type="entry name" value="GAF-like_dom_sf"/>
</dbReference>
<evidence type="ECO:0000256" key="5">
    <source>
        <dbReference type="ARBA" id="ARBA00022777"/>
    </source>
</evidence>
<dbReference type="GO" id="GO:0000155">
    <property type="term" value="F:phosphorelay sensor kinase activity"/>
    <property type="evidence" value="ECO:0007669"/>
    <property type="project" value="InterPro"/>
</dbReference>
<comment type="catalytic activity">
    <reaction evidence="1">
        <text>ATP + protein L-histidine = ADP + protein N-phospho-L-histidine.</text>
        <dbReference type="EC" id="2.7.13.3"/>
    </reaction>
</comment>
<dbReference type="RefSeq" id="WP_015266491.1">
    <property type="nucleotide sequence ID" value="NC_019904.1"/>
</dbReference>
<proteinExistence type="predicted"/>
<keyword evidence="3" id="KW-0597">Phosphoprotein</keyword>
<dbReference type="Gene3D" id="3.30.450.40">
    <property type="match status" value="2"/>
</dbReference>
<name>L0G0W1_ECHVK</name>
<dbReference type="InterPro" id="IPR036097">
    <property type="entry name" value="HisK_dim/P_sf"/>
</dbReference>
<feature type="domain" description="PAC" evidence="7">
    <location>
        <begin position="779"/>
        <end position="831"/>
    </location>
</feature>
<dbReference type="eggNOG" id="COG2202">
    <property type="taxonomic scope" value="Bacteria"/>
</dbReference>
<dbReference type="SMART" id="SM00086">
    <property type="entry name" value="PAC"/>
    <property type="match status" value="5"/>
</dbReference>
<feature type="domain" description="PAS" evidence="6">
    <location>
        <begin position="723"/>
        <end position="762"/>
    </location>
</feature>
<accession>L0G0W1</accession>
<evidence type="ECO:0000256" key="3">
    <source>
        <dbReference type="ARBA" id="ARBA00022553"/>
    </source>
</evidence>
<dbReference type="PATRIC" id="fig|926556.3.peg.2849"/>
<dbReference type="PROSITE" id="PS50113">
    <property type="entry name" value="PAC"/>
    <property type="match status" value="2"/>
</dbReference>
<dbReference type="SMART" id="SM00065">
    <property type="entry name" value="GAF"/>
    <property type="match status" value="2"/>
</dbReference>
<feature type="domain" description="PAS" evidence="6">
    <location>
        <begin position="582"/>
        <end position="652"/>
    </location>
</feature>
<organism evidence="8 9">
    <name type="scientific">Echinicola vietnamensis (strain DSM 17526 / LMG 23754 / KMM 6221)</name>
    <dbReference type="NCBI Taxonomy" id="926556"/>
    <lineage>
        <taxon>Bacteria</taxon>
        <taxon>Pseudomonadati</taxon>
        <taxon>Bacteroidota</taxon>
        <taxon>Cytophagia</taxon>
        <taxon>Cytophagales</taxon>
        <taxon>Cyclobacteriaceae</taxon>
        <taxon>Echinicola</taxon>
    </lineage>
</organism>
<dbReference type="PANTHER" id="PTHR43304">
    <property type="entry name" value="PHYTOCHROME-LIKE PROTEIN CPH1"/>
    <property type="match status" value="1"/>
</dbReference>
<dbReference type="AlphaFoldDB" id="L0G0W1"/>
<evidence type="ECO:0000313" key="8">
    <source>
        <dbReference type="EMBL" id="AGA78938.1"/>
    </source>
</evidence>
<protein>
    <recommendedName>
        <fullName evidence="2">histidine kinase</fullName>
        <ecNumber evidence="2">2.7.13.3</ecNumber>
    </recommendedName>
</protein>
<reference evidence="9" key="1">
    <citation type="submission" date="2012-02" db="EMBL/GenBank/DDBJ databases">
        <title>The complete genome of Echinicola vietnamensis DSM 17526.</title>
        <authorList>
            <person name="Lucas S."/>
            <person name="Copeland A."/>
            <person name="Lapidus A."/>
            <person name="Glavina del Rio T."/>
            <person name="Dalin E."/>
            <person name="Tice H."/>
            <person name="Bruce D."/>
            <person name="Goodwin L."/>
            <person name="Pitluck S."/>
            <person name="Peters L."/>
            <person name="Ovchinnikova G."/>
            <person name="Teshima H."/>
            <person name="Kyrpides N."/>
            <person name="Mavromatis K."/>
            <person name="Ivanova N."/>
            <person name="Brettin T."/>
            <person name="Detter J.C."/>
            <person name="Han C."/>
            <person name="Larimer F."/>
            <person name="Land M."/>
            <person name="Hauser L."/>
            <person name="Markowitz V."/>
            <person name="Cheng J.-F."/>
            <person name="Hugenholtz P."/>
            <person name="Woyke T."/>
            <person name="Wu D."/>
            <person name="Brambilla E."/>
            <person name="Klenk H.-P."/>
            <person name="Eisen J.A."/>
        </authorList>
    </citation>
    <scope>NUCLEOTIDE SEQUENCE [LARGE SCALE GENOMIC DNA]</scope>
    <source>
        <strain evidence="9">DSM 17526 / LMG 23754 / KMM 6221</strain>
    </source>
</reference>
<dbReference type="InterPro" id="IPR000014">
    <property type="entry name" value="PAS"/>
</dbReference>
<evidence type="ECO:0000259" key="7">
    <source>
        <dbReference type="PROSITE" id="PS50113"/>
    </source>
</evidence>
<dbReference type="EMBL" id="CP003346">
    <property type="protein sequence ID" value="AGA78938.1"/>
    <property type="molecule type" value="Genomic_DNA"/>
</dbReference>
<gene>
    <name evidence="8" type="ordered locus">Echvi_2698</name>
</gene>